<evidence type="ECO:0000259" key="1">
    <source>
        <dbReference type="Pfam" id="PF12728"/>
    </source>
</evidence>
<dbReference type="InterPro" id="IPR010093">
    <property type="entry name" value="SinI_DNA-bd"/>
</dbReference>
<accession>A0ABS6HQL7</accession>
<dbReference type="SUPFAM" id="SSF46955">
    <property type="entry name" value="Putative DNA-binding domain"/>
    <property type="match status" value="1"/>
</dbReference>
<gene>
    <name evidence="2" type="ORF">KL859_18835</name>
</gene>
<reference evidence="2 3" key="1">
    <citation type="submission" date="2021-05" db="EMBL/GenBank/DDBJ databases">
        <title>Draft Genome Sequences of Clinical Respiratory Isolates of Mycobacterium goodii Recovered in Ireland.</title>
        <authorList>
            <person name="Flanagan P.R."/>
            <person name="Mok S."/>
            <person name="Roycroft E."/>
            <person name="Rogers T.R."/>
            <person name="Fitzgibbon M."/>
        </authorList>
    </citation>
    <scope>NUCLEOTIDE SEQUENCE [LARGE SCALE GENOMIC DNA]</scope>
    <source>
        <strain evidence="2 3">14IE55</strain>
    </source>
</reference>
<dbReference type="InterPro" id="IPR009061">
    <property type="entry name" value="DNA-bd_dom_put_sf"/>
</dbReference>
<keyword evidence="3" id="KW-1185">Reference proteome</keyword>
<organism evidence="2 3">
    <name type="scientific">Mycolicibacterium goodii</name>
    <name type="common">Mycobacterium goodii</name>
    <dbReference type="NCBI Taxonomy" id="134601"/>
    <lineage>
        <taxon>Bacteria</taxon>
        <taxon>Bacillati</taxon>
        <taxon>Actinomycetota</taxon>
        <taxon>Actinomycetes</taxon>
        <taxon>Mycobacteriales</taxon>
        <taxon>Mycobacteriaceae</taxon>
        <taxon>Mycolicibacterium</taxon>
    </lineage>
</organism>
<name>A0ABS6HQL7_MYCGD</name>
<dbReference type="InterPro" id="IPR041657">
    <property type="entry name" value="HTH_17"/>
</dbReference>
<comment type="caution">
    <text evidence="2">The sequence shown here is derived from an EMBL/GenBank/DDBJ whole genome shotgun (WGS) entry which is preliminary data.</text>
</comment>
<dbReference type="RefSeq" id="WP_100516122.1">
    <property type="nucleotide sequence ID" value="NZ_JAHBOL010000029.1"/>
</dbReference>
<protein>
    <submittedName>
        <fullName evidence="2">Helix-turn-helix domain-containing protein</fullName>
    </submittedName>
</protein>
<evidence type="ECO:0000313" key="2">
    <source>
        <dbReference type="EMBL" id="MBU8824916.1"/>
    </source>
</evidence>
<proteinExistence type="predicted"/>
<evidence type="ECO:0000313" key="3">
    <source>
        <dbReference type="Proteomes" id="UP000696413"/>
    </source>
</evidence>
<dbReference type="Pfam" id="PF12728">
    <property type="entry name" value="HTH_17"/>
    <property type="match status" value="1"/>
</dbReference>
<dbReference type="Proteomes" id="UP000696413">
    <property type="component" value="Unassembled WGS sequence"/>
</dbReference>
<dbReference type="NCBIfam" id="TIGR01764">
    <property type="entry name" value="excise"/>
    <property type="match status" value="1"/>
</dbReference>
<dbReference type="EMBL" id="JAHBOM010000013">
    <property type="protein sequence ID" value="MBU8824916.1"/>
    <property type="molecule type" value="Genomic_DNA"/>
</dbReference>
<feature type="domain" description="Helix-turn-helix" evidence="1">
    <location>
        <begin position="5"/>
        <end position="51"/>
    </location>
</feature>
<sequence length="141" mass="15247">MSLAVYSAEQVADILGLHVRTVRGYVRDGRLPAVRMGKQYRITERDLQAFAGVVADEPASRPRAHVSGVVHVDNVDRLAMDRITAHLGAATISDSNRPGQLNVHSSYDESARRLTIFVVGDPEATASAIGLIGALTRQDDK</sequence>